<accession>A0A8J7L762</accession>
<dbReference type="Proteomes" id="UP000632766">
    <property type="component" value="Unassembled WGS sequence"/>
</dbReference>
<reference evidence="2 3" key="1">
    <citation type="journal article" date="2021" name="Int. J. Syst. Evol. Microbiol.">
        <title>Amazonocrinis nigriterrae gen. nov., sp. nov., Atlanticothrix silvestris gen. nov., sp. nov. and Dendronalium phyllosphericum gen. nov., sp. nov., nostocacean cyanobacteria from Brazilian environments.</title>
        <authorList>
            <person name="Alvarenga D.O."/>
            <person name="Andreote A.P.D."/>
            <person name="Branco L.H.Z."/>
            <person name="Delbaje E."/>
            <person name="Cruz R.B."/>
            <person name="Varani A.M."/>
            <person name="Fiore M.F."/>
        </authorList>
    </citation>
    <scope>NUCLEOTIDE SEQUENCE [LARGE SCALE GENOMIC DNA]</scope>
    <source>
        <strain evidence="2 3">CENA67</strain>
    </source>
</reference>
<keyword evidence="1" id="KW-0732">Signal</keyword>
<keyword evidence="3" id="KW-1185">Reference proteome</keyword>
<name>A0A8J7L762_9NOST</name>
<evidence type="ECO:0000313" key="2">
    <source>
        <dbReference type="EMBL" id="MBH8561790.1"/>
    </source>
</evidence>
<feature type="signal peptide" evidence="1">
    <location>
        <begin position="1"/>
        <end position="38"/>
    </location>
</feature>
<protein>
    <submittedName>
        <fullName evidence="2">Uncharacterized protein</fullName>
    </submittedName>
</protein>
<organism evidence="2 3">
    <name type="scientific">Amazonocrinis nigriterrae CENA67</name>
    <dbReference type="NCBI Taxonomy" id="2794033"/>
    <lineage>
        <taxon>Bacteria</taxon>
        <taxon>Bacillati</taxon>
        <taxon>Cyanobacteriota</taxon>
        <taxon>Cyanophyceae</taxon>
        <taxon>Nostocales</taxon>
        <taxon>Nostocaceae</taxon>
        <taxon>Amazonocrinis</taxon>
        <taxon>Amazonocrinis nigriterrae</taxon>
    </lineage>
</organism>
<feature type="chain" id="PRO_5035183642" evidence="1">
    <location>
        <begin position="39"/>
        <end position="154"/>
    </location>
</feature>
<gene>
    <name evidence="2" type="ORF">I8748_06305</name>
</gene>
<sequence length="154" mass="16790">MNSWNQKLKKSLPIILATTCGVTSLLTAIVGTSSFAVASESTTNQHSQVNNQLIANAYTCPRYAGGGLLEAYVETPNFQIYICNKRGQLFYTSTSKLNRQGIRSLPIDVEEGTGYVAKNGKYEYLVNGASLTILKNGYVLQTDPVIQYISGHSN</sequence>
<dbReference type="AlphaFoldDB" id="A0A8J7L762"/>
<dbReference type="RefSeq" id="WP_198123786.1">
    <property type="nucleotide sequence ID" value="NZ_JAECZC010000007.1"/>
</dbReference>
<proteinExistence type="predicted"/>
<comment type="caution">
    <text evidence="2">The sequence shown here is derived from an EMBL/GenBank/DDBJ whole genome shotgun (WGS) entry which is preliminary data.</text>
</comment>
<evidence type="ECO:0000313" key="3">
    <source>
        <dbReference type="Proteomes" id="UP000632766"/>
    </source>
</evidence>
<evidence type="ECO:0000256" key="1">
    <source>
        <dbReference type="SAM" id="SignalP"/>
    </source>
</evidence>
<dbReference type="EMBL" id="JAECZC010000007">
    <property type="protein sequence ID" value="MBH8561790.1"/>
    <property type="molecule type" value="Genomic_DNA"/>
</dbReference>